<dbReference type="InterPro" id="IPR045886">
    <property type="entry name" value="ThiF/MoeB/HesA"/>
</dbReference>
<dbReference type="EMBL" id="NXNG01000001">
    <property type="protein sequence ID" value="PWT28794.1"/>
    <property type="molecule type" value="Genomic_DNA"/>
</dbReference>
<organism evidence="2 3">
    <name type="scientific">Butyrivibrio fibrisolvens</name>
    <dbReference type="NCBI Taxonomy" id="831"/>
    <lineage>
        <taxon>Bacteria</taxon>
        <taxon>Bacillati</taxon>
        <taxon>Bacillota</taxon>
        <taxon>Clostridia</taxon>
        <taxon>Lachnospirales</taxon>
        <taxon>Lachnospiraceae</taxon>
        <taxon>Butyrivibrio</taxon>
    </lineage>
</organism>
<dbReference type="RefSeq" id="WP_110073866.1">
    <property type="nucleotide sequence ID" value="NZ_CM009896.1"/>
</dbReference>
<evidence type="ECO:0000313" key="2">
    <source>
        <dbReference type="EMBL" id="PWT28794.1"/>
    </source>
</evidence>
<dbReference type="Gene3D" id="3.40.50.720">
    <property type="entry name" value="NAD(P)-binding Rossmann-like Domain"/>
    <property type="match status" value="1"/>
</dbReference>
<dbReference type="GO" id="GO:0008641">
    <property type="term" value="F:ubiquitin-like modifier activating enzyme activity"/>
    <property type="evidence" value="ECO:0007669"/>
    <property type="project" value="InterPro"/>
</dbReference>
<dbReference type="AlphaFoldDB" id="A0A317G3Z1"/>
<keyword evidence="3" id="KW-1185">Reference proteome</keyword>
<reference evidence="2 3" key="1">
    <citation type="submission" date="2017-09" db="EMBL/GenBank/DDBJ databases">
        <title>High-quality draft genome sequence of Butyrivibrio fibrisolvens INBov1, isolated from cow rumen.</title>
        <authorList>
            <person name="Rodriguez Hernaez J."/>
            <person name="Rivarola M."/>
            <person name="Paniego N."/>
            <person name="Cravero S."/>
            <person name="Ceron Cucchi M."/>
            <person name="Martinez M.C."/>
        </authorList>
    </citation>
    <scope>NUCLEOTIDE SEQUENCE [LARGE SCALE GENOMIC DNA]</scope>
    <source>
        <strain evidence="2 3">INBov1</strain>
    </source>
</reference>
<comment type="caution">
    <text evidence="2">The sequence shown here is derived from an EMBL/GenBank/DDBJ whole genome shotgun (WGS) entry which is preliminary data.</text>
</comment>
<dbReference type="PANTHER" id="PTHR43267">
    <property type="entry name" value="TRNA THREONYLCARBAMOYLADENOSINE DEHYDRATASE"/>
    <property type="match status" value="1"/>
</dbReference>
<dbReference type="GO" id="GO:0061504">
    <property type="term" value="P:cyclic threonylcarbamoyladenosine biosynthetic process"/>
    <property type="evidence" value="ECO:0007669"/>
    <property type="project" value="TreeGrafter"/>
</dbReference>
<name>A0A317G3Z1_BUTFI</name>
<evidence type="ECO:0000259" key="1">
    <source>
        <dbReference type="Pfam" id="PF00899"/>
    </source>
</evidence>
<feature type="domain" description="THIF-type NAD/FAD binding fold" evidence="1">
    <location>
        <begin position="208"/>
        <end position="355"/>
    </location>
</feature>
<dbReference type="InterPro" id="IPR000594">
    <property type="entry name" value="ThiF_NAD_FAD-bd"/>
</dbReference>
<evidence type="ECO:0000313" key="3">
    <source>
        <dbReference type="Proteomes" id="UP000245488"/>
    </source>
</evidence>
<dbReference type="SUPFAM" id="SSF69572">
    <property type="entry name" value="Activating enzymes of the ubiquitin-like proteins"/>
    <property type="match status" value="1"/>
</dbReference>
<protein>
    <recommendedName>
        <fullName evidence="1">THIF-type NAD/FAD binding fold domain-containing protein</fullName>
    </recommendedName>
</protein>
<proteinExistence type="predicted"/>
<dbReference type="GO" id="GO:0061503">
    <property type="term" value="F:tRNA threonylcarbamoyladenosine dehydratase"/>
    <property type="evidence" value="ECO:0007669"/>
    <property type="project" value="TreeGrafter"/>
</dbReference>
<accession>A0A317G3Z1</accession>
<gene>
    <name evidence="2" type="ORF">CPT75_17600</name>
</gene>
<dbReference type="Proteomes" id="UP000245488">
    <property type="component" value="Chromosome"/>
</dbReference>
<sequence>MISRTEINNKMNNNSEGHITLTEVLTDLLTDVESVEFNTEVAADANDEVIEAARNELTEGGFGDDETEETFEVDTNLLEGFFSGGVKKNYQMLANADILKTDGTEYEAFGIYRDETEKYYLLSDGVSFNEAADQFNAVGLIVSNDHFTKLLNKEVDIEGYDFFGSFINDGWVFFRTDEKRSHITLNFFDMVTRLFSRNTGLLESSVMNAKSALIVGCGSVGSFIALELARAGVGSFILVDSDTLEIHNICRHQLGFRDLGRYKVDAVADAIRNINPSARITKYRGILQDMPTEYLDGFEDGIVIGTGDNRESSAFGNDLAKALQVPFVSTGCWQRAHAGECFYWYPNAGLPLYREAFANLISDERPTAHQNYFADDNDEETLNFEPGVSTDIEFVTLVAVKIIYDLLNRDTDNYTKRVIGYLKNYTLVCNTNETVIGGKNAEIFPHPLYISNTITAGKMRKEAV</sequence>
<dbReference type="Pfam" id="PF00899">
    <property type="entry name" value="ThiF"/>
    <property type="match status" value="1"/>
</dbReference>
<dbReference type="CDD" id="cd01483">
    <property type="entry name" value="E1_enzyme_family"/>
    <property type="match status" value="1"/>
</dbReference>
<dbReference type="InterPro" id="IPR035985">
    <property type="entry name" value="Ubiquitin-activating_enz"/>
</dbReference>
<dbReference type="PANTHER" id="PTHR43267:SF1">
    <property type="entry name" value="TRNA THREONYLCARBAMOYLADENOSINE DEHYDRATASE"/>
    <property type="match status" value="1"/>
</dbReference>